<dbReference type="InterPro" id="IPR050360">
    <property type="entry name" value="MFS_Sugar_Transporters"/>
</dbReference>
<comment type="subcellular location">
    <subcellularLocation>
        <location evidence="1">Membrane</location>
        <topology evidence="1">Multi-pass membrane protein</topology>
    </subcellularLocation>
</comment>
<evidence type="ECO:0000256" key="4">
    <source>
        <dbReference type="ARBA" id="ARBA00022989"/>
    </source>
</evidence>
<name>A0A0D2ES99_9EURO</name>
<dbReference type="GO" id="GO:0005351">
    <property type="term" value="F:carbohydrate:proton symporter activity"/>
    <property type="evidence" value="ECO:0007669"/>
    <property type="project" value="TreeGrafter"/>
</dbReference>
<dbReference type="InterPro" id="IPR005829">
    <property type="entry name" value="Sugar_transporter_CS"/>
</dbReference>
<dbReference type="InterPro" id="IPR011701">
    <property type="entry name" value="MFS"/>
</dbReference>
<dbReference type="PROSITE" id="PS50850">
    <property type="entry name" value="MFS"/>
    <property type="match status" value="1"/>
</dbReference>
<feature type="domain" description="Major facilitator superfamily (MFS) profile" evidence="7">
    <location>
        <begin position="1"/>
        <end position="134"/>
    </location>
</feature>
<dbReference type="RefSeq" id="XP_013318194.1">
    <property type="nucleotide sequence ID" value="XM_013462740.1"/>
</dbReference>
<evidence type="ECO:0000256" key="6">
    <source>
        <dbReference type="SAM" id="Phobius"/>
    </source>
</evidence>
<feature type="transmembrane region" description="Helical" evidence="6">
    <location>
        <begin position="70"/>
        <end position="93"/>
    </location>
</feature>
<dbReference type="SUPFAM" id="SSF103473">
    <property type="entry name" value="MFS general substrate transporter"/>
    <property type="match status" value="1"/>
</dbReference>
<comment type="similarity">
    <text evidence="2">Belongs to the major facilitator superfamily. Sugar transporter (TC 2.A.1.1) family.</text>
</comment>
<accession>A0A0D2ES99</accession>
<dbReference type="HOGENOM" id="CLU_1896227_0_0_1"/>
<keyword evidence="4 6" id="KW-1133">Transmembrane helix</keyword>
<evidence type="ECO:0000313" key="8">
    <source>
        <dbReference type="EMBL" id="KIW57610.1"/>
    </source>
</evidence>
<dbReference type="OrthoDB" id="6612291at2759"/>
<dbReference type="PANTHER" id="PTHR48022:SF46">
    <property type="entry name" value="SUGAR TRANSPORTER, PUTATIVE (AFU_ORTHOLOGUE AFUA_1G11830)-RELATED"/>
    <property type="match status" value="1"/>
</dbReference>
<dbReference type="AlphaFoldDB" id="A0A0D2ES99"/>
<sequence>MYAWWQHFACPLGLRCFHLQCRPRLGQLGQLLHQPDPNVVGSVTTAYAVGSILAGFFLCGPVSDRFGRKIAMVTGCVFVIIATFVSCFTPRSIGGYIAGRAIVGIGQGFALPAGPTYINEIAPYESRGKIMSFW</sequence>
<keyword evidence="9" id="KW-1185">Reference proteome</keyword>
<protein>
    <recommendedName>
        <fullName evidence="7">Major facilitator superfamily (MFS) profile domain-containing protein</fullName>
    </recommendedName>
</protein>
<evidence type="ECO:0000256" key="5">
    <source>
        <dbReference type="ARBA" id="ARBA00023136"/>
    </source>
</evidence>
<dbReference type="PANTHER" id="PTHR48022">
    <property type="entry name" value="PLASTIDIC GLUCOSE TRANSPORTER 4"/>
    <property type="match status" value="1"/>
</dbReference>
<dbReference type="Proteomes" id="UP000054342">
    <property type="component" value="Unassembled WGS sequence"/>
</dbReference>
<evidence type="ECO:0000256" key="2">
    <source>
        <dbReference type="ARBA" id="ARBA00010992"/>
    </source>
</evidence>
<dbReference type="GeneID" id="25328057"/>
<dbReference type="Gene3D" id="1.20.1250.20">
    <property type="entry name" value="MFS general substrate transporter like domains"/>
    <property type="match status" value="1"/>
</dbReference>
<dbReference type="EMBL" id="KN847319">
    <property type="protein sequence ID" value="KIW57610.1"/>
    <property type="molecule type" value="Genomic_DNA"/>
</dbReference>
<proteinExistence type="inferred from homology"/>
<feature type="transmembrane region" description="Helical" evidence="6">
    <location>
        <begin position="39"/>
        <end position="58"/>
    </location>
</feature>
<evidence type="ECO:0000313" key="9">
    <source>
        <dbReference type="Proteomes" id="UP000054342"/>
    </source>
</evidence>
<dbReference type="PROSITE" id="PS00217">
    <property type="entry name" value="SUGAR_TRANSPORT_2"/>
    <property type="match status" value="1"/>
</dbReference>
<dbReference type="Pfam" id="PF07690">
    <property type="entry name" value="MFS_1"/>
    <property type="match status" value="1"/>
</dbReference>
<keyword evidence="3 6" id="KW-0812">Transmembrane</keyword>
<dbReference type="InterPro" id="IPR036259">
    <property type="entry name" value="MFS_trans_sf"/>
</dbReference>
<organism evidence="8 9">
    <name type="scientific">Exophiala xenobiotica</name>
    <dbReference type="NCBI Taxonomy" id="348802"/>
    <lineage>
        <taxon>Eukaryota</taxon>
        <taxon>Fungi</taxon>
        <taxon>Dikarya</taxon>
        <taxon>Ascomycota</taxon>
        <taxon>Pezizomycotina</taxon>
        <taxon>Eurotiomycetes</taxon>
        <taxon>Chaetothyriomycetidae</taxon>
        <taxon>Chaetothyriales</taxon>
        <taxon>Herpotrichiellaceae</taxon>
        <taxon>Exophiala</taxon>
    </lineage>
</organism>
<evidence type="ECO:0000256" key="3">
    <source>
        <dbReference type="ARBA" id="ARBA00022692"/>
    </source>
</evidence>
<evidence type="ECO:0000256" key="1">
    <source>
        <dbReference type="ARBA" id="ARBA00004141"/>
    </source>
</evidence>
<evidence type="ECO:0000259" key="7">
    <source>
        <dbReference type="PROSITE" id="PS50850"/>
    </source>
</evidence>
<reference evidence="8 9" key="1">
    <citation type="submission" date="2015-01" db="EMBL/GenBank/DDBJ databases">
        <title>The Genome Sequence of Exophiala xenobiotica CBS118157.</title>
        <authorList>
            <consortium name="The Broad Institute Genomics Platform"/>
            <person name="Cuomo C."/>
            <person name="de Hoog S."/>
            <person name="Gorbushina A."/>
            <person name="Stielow B."/>
            <person name="Teixiera M."/>
            <person name="Abouelleil A."/>
            <person name="Chapman S.B."/>
            <person name="Priest M."/>
            <person name="Young S.K."/>
            <person name="Wortman J."/>
            <person name="Nusbaum C."/>
            <person name="Birren B."/>
        </authorList>
    </citation>
    <scope>NUCLEOTIDE SEQUENCE [LARGE SCALE GENOMIC DNA]</scope>
    <source>
        <strain evidence="8 9">CBS 118157</strain>
    </source>
</reference>
<dbReference type="GO" id="GO:0016020">
    <property type="term" value="C:membrane"/>
    <property type="evidence" value="ECO:0007669"/>
    <property type="project" value="UniProtKB-SubCell"/>
</dbReference>
<gene>
    <name evidence="8" type="ORF">PV05_06149</name>
</gene>
<dbReference type="InterPro" id="IPR020846">
    <property type="entry name" value="MFS_dom"/>
</dbReference>
<keyword evidence="5 6" id="KW-0472">Membrane</keyword>